<dbReference type="AlphaFoldDB" id="A0A6G0YL83"/>
<name>A0A6G0YL83_APHCR</name>
<proteinExistence type="predicted"/>
<gene>
    <name evidence="1" type="ORF">FWK35_00008278</name>
</gene>
<evidence type="ECO:0000313" key="1">
    <source>
        <dbReference type="EMBL" id="KAF0758038.1"/>
    </source>
</evidence>
<reference evidence="1 2" key="1">
    <citation type="submission" date="2019-08" db="EMBL/GenBank/DDBJ databases">
        <title>Whole genome of Aphis craccivora.</title>
        <authorList>
            <person name="Voronova N.V."/>
            <person name="Shulinski R.S."/>
            <person name="Bandarenka Y.V."/>
            <person name="Zhorov D.G."/>
            <person name="Warner D."/>
        </authorList>
    </citation>
    <scope>NUCLEOTIDE SEQUENCE [LARGE SCALE GENOMIC DNA]</scope>
    <source>
        <strain evidence="1">180601</strain>
        <tissue evidence="1">Whole Body</tissue>
    </source>
</reference>
<protein>
    <submittedName>
        <fullName evidence="1">HTH psq-type domain-containing protein</fullName>
    </submittedName>
</protein>
<keyword evidence="2" id="KW-1185">Reference proteome</keyword>
<comment type="caution">
    <text evidence="1">The sequence shown here is derived from an EMBL/GenBank/DDBJ whole genome shotgun (WGS) entry which is preliminary data.</text>
</comment>
<evidence type="ECO:0000313" key="2">
    <source>
        <dbReference type="Proteomes" id="UP000478052"/>
    </source>
</evidence>
<dbReference type="Proteomes" id="UP000478052">
    <property type="component" value="Unassembled WGS sequence"/>
</dbReference>
<organism evidence="1 2">
    <name type="scientific">Aphis craccivora</name>
    <name type="common">Cowpea aphid</name>
    <dbReference type="NCBI Taxonomy" id="307492"/>
    <lineage>
        <taxon>Eukaryota</taxon>
        <taxon>Metazoa</taxon>
        <taxon>Ecdysozoa</taxon>
        <taxon>Arthropoda</taxon>
        <taxon>Hexapoda</taxon>
        <taxon>Insecta</taxon>
        <taxon>Pterygota</taxon>
        <taxon>Neoptera</taxon>
        <taxon>Paraneoptera</taxon>
        <taxon>Hemiptera</taxon>
        <taxon>Sternorrhyncha</taxon>
        <taxon>Aphidomorpha</taxon>
        <taxon>Aphidoidea</taxon>
        <taxon>Aphididae</taxon>
        <taxon>Aphidini</taxon>
        <taxon>Aphis</taxon>
        <taxon>Aphis</taxon>
    </lineage>
</organism>
<sequence length="364" mass="41106">MRDYYRAELRKHLLGKSGAGTDDVSNSLWPLFKCLSYLRDTMQTRTRFTNIKSNSKPSEEADIEIVAKAYLDKVRVLISKFGNNNLPGNYWAHSLLKRHSVIGQRIATNISRARAEVSPITIADYFEHLENVVDTIPPENIFNYDESNLQDNPGKENGKQLNKHIFQVLFRRGTKYPVNIQNYSKSSTTIMVCGSASGVLLPPYIVFRSERGLSLLPKPVEKKNSRQKAIPKSTFPSLVSECLNRMNEVGNITVNLKSDFKATGIYSCNLQVIIEKLPRECEQEVVNETVTEYLKTMRCDKTEPNHNRKKINVASGVNTNEEEEIQNKAFPNYEVPSTNNINNGTFLLVTITSGQGRPLGVAWG</sequence>
<dbReference type="EMBL" id="VUJU01003395">
    <property type="protein sequence ID" value="KAF0758038.1"/>
    <property type="molecule type" value="Genomic_DNA"/>
</dbReference>
<accession>A0A6G0YL83</accession>